<gene>
    <name evidence="5" type="ORF">D2V04_02770</name>
</gene>
<comment type="caution">
    <text evidence="5">The sequence shown here is derived from an EMBL/GenBank/DDBJ whole genome shotgun (WGS) entry which is preliminary data.</text>
</comment>
<dbReference type="InterPro" id="IPR014729">
    <property type="entry name" value="Rossmann-like_a/b/a_fold"/>
</dbReference>
<protein>
    <recommendedName>
        <fullName evidence="2">asparagine synthase (glutamine-hydrolyzing)</fullName>
        <ecNumber evidence="2">6.3.5.4</ecNumber>
    </recommendedName>
</protein>
<sequence length="571" mass="62514">MTGAQFILALPCGSLAVPGRALRIEPEPCRLLADGPRLWIGEDTPTVDLGEAGHAIGILFRRDGAQQVRDGLETVACSGLEAASQLVGEFWGAYVAILRMPGDELALLSDPSGLFPVYYSRSPTHFVATSDPRLFERVTGKSSSIAWSALRRFLAHPELRTQETCLSGVEELVPGTLHFPHENRTQQIWRPSTFISRAPYPRLEDAAHELREIAIEVTGAWADALGSVAVAASGGVDSSLICAALSEGAKDFSCATLSTADRSGDERAYVALLANSLGVNWTERIYDPTGFDPISPASQGLPRPSRRSFVRSIDALLADCAHELGADFVFDGNGGDNMFCFLHSAAPVVDRLYAEGPGRGVLETLVAMCRATEADLSTMVRASIRRLRRGVGGERPADTRLLLADGSAHAGSDLMLSWRELDFGRQSGKRDHFELIMRTRNRIHGLGMGPRRFSPLMSQPILEFCLGMPTWLWFEGGINRAIVRTALSGVLPPELLARTSKAGPDSFIRRAFDYHRTILRERLLDGLLERHGIIDRKEVEQALATDIASRDSIIYRLLDLAEAENWARSWT</sequence>
<dbReference type="OrthoDB" id="7053173at2"/>
<dbReference type="Gene3D" id="3.60.20.10">
    <property type="entry name" value="Glutamine Phosphoribosylpyrophosphate, subunit 1, domain 1"/>
    <property type="match status" value="1"/>
</dbReference>
<dbReference type="PANTHER" id="PTHR43284">
    <property type="entry name" value="ASPARAGINE SYNTHETASE (GLUTAMINE-HYDROLYZING)"/>
    <property type="match status" value="1"/>
</dbReference>
<dbReference type="SUPFAM" id="SSF56235">
    <property type="entry name" value="N-terminal nucleophile aminohydrolases (Ntn hydrolases)"/>
    <property type="match status" value="1"/>
</dbReference>
<name>A0A418NKR5_9SPHN</name>
<dbReference type="InterPro" id="IPR051786">
    <property type="entry name" value="ASN_synthetase/amidase"/>
</dbReference>
<dbReference type="EMBL" id="QXFK01000011">
    <property type="protein sequence ID" value="RIV80235.1"/>
    <property type="molecule type" value="Genomic_DNA"/>
</dbReference>
<comment type="catalytic activity">
    <reaction evidence="3">
        <text>L-aspartate + L-glutamine + ATP + H2O = L-asparagine + L-glutamate + AMP + diphosphate + H(+)</text>
        <dbReference type="Rhea" id="RHEA:12228"/>
        <dbReference type="ChEBI" id="CHEBI:15377"/>
        <dbReference type="ChEBI" id="CHEBI:15378"/>
        <dbReference type="ChEBI" id="CHEBI:29985"/>
        <dbReference type="ChEBI" id="CHEBI:29991"/>
        <dbReference type="ChEBI" id="CHEBI:30616"/>
        <dbReference type="ChEBI" id="CHEBI:33019"/>
        <dbReference type="ChEBI" id="CHEBI:58048"/>
        <dbReference type="ChEBI" id="CHEBI:58359"/>
        <dbReference type="ChEBI" id="CHEBI:456215"/>
        <dbReference type="EC" id="6.3.5.4"/>
    </reaction>
</comment>
<evidence type="ECO:0000259" key="4">
    <source>
        <dbReference type="Pfam" id="PF00733"/>
    </source>
</evidence>
<evidence type="ECO:0000313" key="6">
    <source>
        <dbReference type="Proteomes" id="UP000285092"/>
    </source>
</evidence>
<dbReference type="EC" id="6.3.5.4" evidence="2"/>
<reference evidence="5 6" key="1">
    <citation type="submission" date="2018-08" db="EMBL/GenBank/DDBJ databases">
        <title>Altererythrobacter sp.Ery1 and Ery12, the genome sequencing of novel strains in genus Alterythrobacter.</title>
        <authorList>
            <person name="Cheng H."/>
            <person name="Wu Y.-H."/>
            <person name="Fang C."/>
            <person name="Xu X.-W."/>
        </authorList>
    </citation>
    <scope>NUCLEOTIDE SEQUENCE [LARGE SCALE GENOMIC DNA]</scope>
    <source>
        <strain evidence="5 6">Ery1</strain>
    </source>
</reference>
<dbReference type="GO" id="GO:0006529">
    <property type="term" value="P:asparagine biosynthetic process"/>
    <property type="evidence" value="ECO:0007669"/>
    <property type="project" value="InterPro"/>
</dbReference>
<evidence type="ECO:0000256" key="1">
    <source>
        <dbReference type="ARBA" id="ARBA00005187"/>
    </source>
</evidence>
<dbReference type="InterPro" id="IPR001962">
    <property type="entry name" value="Asn_synthase"/>
</dbReference>
<comment type="pathway">
    <text evidence="1">Amino-acid biosynthesis; L-asparagine biosynthesis; L-asparagine from L-aspartate (L-Gln route): step 1/1.</text>
</comment>
<evidence type="ECO:0000313" key="5">
    <source>
        <dbReference type="EMBL" id="RIV80235.1"/>
    </source>
</evidence>
<dbReference type="Gene3D" id="3.40.50.620">
    <property type="entry name" value="HUPs"/>
    <property type="match status" value="1"/>
</dbReference>
<feature type="domain" description="Asparagine synthetase" evidence="4">
    <location>
        <begin position="228"/>
        <end position="341"/>
    </location>
</feature>
<evidence type="ECO:0000256" key="3">
    <source>
        <dbReference type="ARBA" id="ARBA00048741"/>
    </source>
</evidence>
<dbReference type="Proteomes" id="UP000285092">
    <property type="component" value="Unassembled WGS sequence"/>
</dbReference>
<organism evidence="5 6">
    <name type="scientific">Pelagerythrobacter aerophilus</name>
    <dbReference type="NCBI Taxonomy" id="2306995"/>
    <lineage>
        <taxon>Bacteria</taxon>
        <taxon>Pseudomonadati</taxon>
        <taxon>Pseudomonadota</taxon>
        <taxon>Alphaproteobacteria</taxon>
        <taxon>Sphingomonadales</taxon>
        <taxon>Erythrobacteraceae</taxon>
        <taxon>Pelagerythrobacter</taxon>
    </lineage>
</organism>
<keyword evidence="6" id="KW-1185">Reference proteome</keyword>
<dbReference type="Pfam" id="PF00733">
    <property type="entry name" value="Asn_synthase"/>
    <property type="match status" value="2"/>
</dbReference>
<accession>A0A418NKR5</accession>
<dbReference type="PANTHER" id="PTHR43284:SF1">
    <property type="entry name" value="ASPARAGINE SYNTHETASE"/>
    <property type="match status" value="1"/>
</dbReference>
<dbReference type="AlphaFoldDB" id="A0A418NKR5"/>
<dbReference type="InterPro" id="IPR029055">
    <property type="entry name" value="Ntn_hydrolases_N"/>
</dbReference>
<evidence type="ECO:0000256" key="2">
    <source>
        <dbReference type="ARBA" id="ARBA00012737"/>
    </source>
</evidence>
<proteinExistence type="predicted"/>
<dbReference type="SUPFAM" id="SSF52402">
    <property type="entry name" value="Adenine nucleotide alpha hydrolases-like"/>
    <property type="match status" value="1"/>
</dbReference>
<dbReference type="GO" id="GO:0004066">
    <property type="term" value="F:asparagine synthase (glutamine-hydrolyzing) activity"/>
    <property type="evidence" value="ECO:0007669"/>
    <property type="project" value="UniProtKB-EC"/>
</dbReference>
<dbReference type="RefSeq" id="WP_119511832.1">
    <property type="nucleotide sequence ID" value="NZ_QXFK01000011.1"/>
</dbReference>
<feature type="domain" description="Asparagine synthetase" evidence="4">
    <location>
        <begin position="455"/>
        <end position="567"/>
    </location>
</feature>